<dbReference type="EMBL" id="CAJVPM010015465">
    <property type="protein sequence ID" value="CAG8608036.1"/>
    <property type="molecule type" value="Genomic_DNA"/>
</dbReference>
<organism evidence="1 2">
    <name type="scientific">Scutellospora calospora</name>
    <dbReference type="NCBI Taxonomy" id="85575"/>
    <lineage>
        <taxon>Eukaryota</taxon>
        <taxon>Fungi</taxon>
        <taxon>Fungi incertae sedis</taxon>
        <taxon>Mucoromycota</taxon>
        <taxon>Glomeromycotina</taxon>
        <taxon>Glomeromycetes</taxon>
        <taxon>Diversisporales</taxon>
        <taxon>Gigasporaceae</taxon>
        <taxon>Scutellospora</taxon>
    </lineage>
</organism>
<evidence type="ECO:0000313" key="1">
    <source>
        <dbReference type="EMBL" id="CAG8608036.1"/>
    </source>
</evidence>
<dbReference type="Proteomes" id="UP000789860">
    <property type="component" value="Unassembled WGS sequence"/>
</dbReference>
<reference evidence="1" key="1">
    <citation type="submission" date="2021-06" db="EMBL/GenBank/DDBJ databases">
        <authorList>
            <person name="Kallberg Y."/>
            <person name="Tangrot J."/>
            <person name="Rosling A."/>
        </authorList>
    </citation>
    <scope>NUCLEOTIDE SEQUENCE</scope>
    <source>
        <strain evidence="1">AU212A</strain>
    </source>
</reference>
<protein>
    <submittedName>
        <fullName evidence="1">9201_t:CDS:1</fullName>
    </submittedName>
</protein>
<gene>
    <name evidence="1" type="ORF">SCALOS_LOCUS7179</name>
</gene>
<name>A0ACA9MQP6_9GLOM</name>
<proteinExistence type="predicted"/>
<evidence type="ECO:0000313" key="2">
    <source>
        <dbReference type="Proteomes" id="UP000789860"/>
    </source>
</evidence>
<sequence length="256" mass="29715">MKFPQNNLKSLSSSGSITQDQYNFYIEYYKDFVYVRRKQSNEIPIYLSDDDLPTAENALQLALEREQERQNLEKRKRDSESESLHTESSLSTQSSYTTDDGFMSKDRHIVGSVLDIAVKKYNGLLNDKISFENYMKTFNFREYALCVLFNSSKNIFISLRHEIPGADYNGKYQVTGGKVDPIDRKQKDYFLTCARRKVLEKSGIILGDDNLIHVVTEENSRIFPKRETEDVYRTAVYIADIEDVVPQCMEPEKNSE</sequence>
<keyword evidence="2" id="KW-1185">Reference proteome</keyword>
<accession>A0ACA9MQP6</accession>
<comment type="caution">
    <text evidence="1">The sequence shown here is derived from an EMBL/GenBank/DDBJ whole genome shotgun (WGS) entry which is preliminary data.</text>
</comment>